<dbReference type="RefSeq" id="WP_307291561.1">
    <property type="nucleotide sequence ID" value="NZ_JAUSWO010000001.1"/>
</dbReference>
<dbReference type="Proteomes" id="UP001240643">
    <property type="component" value="Unassembled WGS sequence"/>
</dbReference>
<evidence type="ECO:0008006" key="5">
    <source>
        <dbReference type="Google" id="ProtNLM"/>
    </source>
</evidence>
<evidence type="ECO:0000313" key="4">
    <source>
        <dbReference type="Proteomes" id="UP001240643"/>
    </source>
</evidence>
<feature type="compositionally biased region" description="Polar residues" evidence="1">
    <location>
        <begin position="138"/>
        <end position="150"/>
    </location>
</feature>
<proteinExistence type="predicted"/>
<accession>A0ABU0LY96</accession>
<feature type="region of interest" description="Disordered" evidence="1">
    <location>
        <begin position="37"/>
        <end position="150"/>
    </location>
</feature>
<evidence type="ECO:0000313" key="3">
    <source>
        <dbReference type="EMBL" id="MDQ0513686.1"/>
    </source>
</evidence>
<comment type="caution">
    <text evidence="3">The sequence shown here is derived from an EMBL/GenBank/DDBJ whole genome shotgun (WGS) entry which is preliminary data.</text>
</comment>
<evidence type="ECO:0000256" key="2">
    <source>
        <dbReference type="SAM" id="SignalP"/>
    </source>
</evidence>
<name>A0ABU0LY96_9BACT</name>
<protein>
    <recommendedName>
        <fullName evidence="5">Lipoprotein</fullName>
    </recommendedName>
</protein>
<sequence>MKKINYFKSNKLKLINLNLIFLGSMILSACAENPMLSHSQTEKQTQNPQNQLNPEEFSKSSEKPRQEKSFNSANQNNSSNDKSNKNQLSSKPKTNNLTDVKDNIKNKDLLKEETSFPEQNSESIDSKIIGHKSDNFSKKSQPNSVKKKNNLNIHPTSLQKERAKILLNRAEIKNYFSKQISESSQNFLRDLGFISQATLFDQSDLLEKLKQLFHSAKNDKNLIPNPSEISPEINLMKDLLKLIQDDQNHILSTEQKNVINKILKEISIQSESLFNNLLSIFAKQNNESFVELQTTLETQITNFVSPLDEVTKVNLNTFLSTVNQYFSYINEITNYLTNLKDIVFKFNKQTEELEQFISTNHNISKENDSKQQFYNKLTTFKNSLKINILKYPIDSFSNQFFNNDFLNKNRGFKIFNFNLQLYKIDAFIKDRIKIINKLSENIKILIYNRNLLNFNDSALNLFAANLDNTIYEDAKKIKSYWESSQNKIKHFLETENNISQLEAILKIISNYKTDPLNSLLKTDQEIKNWNDLVIQFNEIWRQTKTVLWNHDEKGQVYFPIIKQYQEINQQINITNNYQQILEIFGTSEELFFTISQILEIFSETSSSYGASSLMDIINTICSTNDITLSQKNKTDGISFIEFKTELNKLQKISNDTLNQMPNFLIELLKINESNVSTVLNKNLALIFNNGMIISS</sequence>
<reference evidence="3" key="1">
    <citation type="submission" date="2023-07" db="EMBL/GenBank/DDBJ databases">
        <title>Genomic Encyclopedia of Type Strains, Phase IV (KMG-IV): sequencing the most valuable type-strain genomes for metagenomic binning, comparative biology and taxonomic classification.</title>
        <authorList>
            <person name="Goeker M."/>
        </authorList>
    </citation>
    <scope>NUCLEOTIDE SEQUENCE [LARGE SCALE GENOMIC DNA]</scope>
    <source>
        <strain evidence="3">DSM 21204</strain>
    </source>
</reference>
<feature type="compositionally biased region" description="Low complexity" evidence="1">
    <location>
        <begin position="69"/>
        <end position="91"/>
    </location>
</feature>
<feature type="chain" id="PRO_5047414439" description="Lipoprotein" evidence="2">
    <location>
        <begin position="32"/>
        <end position="695"/>
    </location>
</feature>
<keyword evidence="4" id="KW-1185">Reference proteome</keyword>
<organism evidence="3 4">
    <name type="scientific">Mycoplasmoides fastidiosum</name>
    <dbReference type="NCBI Taxonomy" id="92758"/>
    <lineage>
        <taxon>Bacteria</taxon>
        <taxon>Bacillati</taxon>
        <taxon>Mycoplasmatota</taxon>
        <taxon>Mycoplasmoidales</taxon>
        <taxon>Mycoplasmoidaceae</taxon>
        <taxon>Mycoplasmoides</taxon>
    </lineage>
</organism>
<feature type="compositionally biased region" description="Basic and acidic residues" evidence="1">
    <location>
        <begin position="99"/>
        <end position="114"/>
    </location>
</feature>
<evidence type="ECO:0000256" key="1">
    <source>
        <dbReference type="SAM" id="MobiDB-lite"/>
    </source>
</evidence>
<feature type="compositionally biased region" description="Basic and acidic residues" evidence="1">
    <location>
        <begin position="56"/>
        <end position="68"/>
    </location>
</feature>
<gene>
    <name evidence="3" type="ORF">J2Z62_000124</name>
</gene>
<feature type="signal peptide" evidence="2">
    <location>
        <begin position="1"/>
        <end position="31"/>
    </location>
</feature>
<feature type="compositionally biased region" description="Polar residues" evidence="1">
    <location>
        <begin position="37"/>
        <end position="53"/>
    </location>
</feature>
<dbReference type="PROSITE" id="PS51257">
    <property type="entry name" value="PROKAR_LIPOPROTEIN"/>
    <property type="match status" value="1"/>
</dbReference>
<keyword evidence="2" id="KW-0732">Signal</keyword>
<dbReference type="EMBL" id="JAUSWO010000001">
    <property type="protein sequence ID" value="MDQ0513686.1"/>
    <property type="molecule type" value="Genomic_DNA"/>
</dbReference>